<comment type="caution">
    <text evidence="12">The sequence shown here is derived from an EMBL/GenBank/DDBJ whole genome shotgun (WGS) entry which is preliminary data.</text>
</comment>
<dbReference type="InterPro" id="IPR025202">
    <property type="entry name" value="PLD-like_dom"/>
</dbReference>
<dbReference type="AlphaFoldDB" id="A0A5N5P5F5"/>
<keyword evidence="2" id="KW-0540">Nuclease</keyword>
<dbReference type="InterPro" id="IPR050874">
    <property type="entry name" value="Diverse_PLD-related"/>
</dbReference>
<evidence type="ECO:0000256" key="6">
    <source>
        <dbReference type="ARBA" id="ARBA00037858"/>
    </source>
</evidence>
<comment type="subcellular location">
    <subcellularLocation>
        <location evidence="6">Early endosome membrane</location>
        <topology evidence="6">Single-pass type II membrane protein</topology>
    </subcellularLocation>
    <subcellularLocation>
        <location evidence="5">Late endosome membrane</location>
        <topology evidence="5">Single-pass type II membrane protein</topology>
    </subcellularLocation>
    <subcellularLocation>
        <location evidence="1">Lysosome lumen</location>
    </subcellularLocation>
</comment>
<keyword evidence="10" id="KW-1133">Transmembrane helix</keyword>
<dbReference type="EC" id="3.1.16.1" evidence="7"/>
<evidence type="ECO:0000256" key="5">
    <source>
        <dbReference type="ARBA" id="ARBA00037797"/>
    </source>
</evidence>
<keyword evidence="10" id="KW-0472">Membrane</keyword>
<dbReference type="SUPFAM" id="SSF56024">
    <property type="entry name" value="Phospholipase D/nuclease"/>
    <property type="match status" value="1"/>
</dbReference>
<reference evidence="12 13" key="1">
    <citation type="submission" date="2019-06" db="EMBL/GenBank/DDBJ databases">
        <title>A chromosome-scale genome assembly of the striped catfish, Pangasianodon hypophthalmus.</title>
        <authorList>
            <person name="Wen M."/>
            <person name="Zahm M."/>
            <person name="Roques C."/>
            <person name="Cabau C."/>
            <person name="Klopp C."/>
            <person name="Donnadieu C."/>
            <person name="Jouanno E."/>
            <person name="Avarre J.-C."/>
            <person name="Campet M."/>
            <person name="Ha T.T.T."/>
            <person name="Dugue R."/>
            <person name="Lampietro C."/>
            <person name="Louis A."/>
            <person name="Herpin A."/>
            <person name="Echchiki A."/>
            <person name="Berthelot C."/>
            <person name="Parey E."/>
            <person name="Roest-Crollius H."/>
            <person name="Braasch I."/>
            <person name="Postlethwait J."/>
            <person name="Bobe J."/>
            <person name="Montfort J."/>
            <person name="Bouchez O."/>
            <person name="Begum T."/>
            <person name="Schartl M."/>
            <person name="Guiguen Y."/>
        </authorList>
    </citation>
    <scope>NUCLEOTIDE SEQUENCE [LARGE SCALE GENOMIC DNA]</scope>
    <source>
        <strain evidence="12 13">Indonesia</strain>
        <tissue evidence="12">Blood</tissue>
    </source>
</reference>
<keyword evidence="2" id="KW-0269">Exonuclease</keyword>
<feature type="transmembrane region" description="Helical" evidence="10">
    <location>
        <begin position="31"/>
        <end position="51"/>
    </location>
</feature>
<evidence type="ECO:0000256" key="1">
    <source>
        <dbReference type="ARBA" id="ARBA00004227"/>
    </source>
</evidence>
<keyword evidence="3" id="KW-0442">Lipid degradation</keyword>
<evidence type="ECO:0000256" key="9">
    <source>
        <dbReference type="ARBA" id="ARBA00041681"/>
    </source>
</evidence>
<dbReference type="GO" id="GO:0016042">
    <property type="term" value="P:lipid catabolic process"/>
    <property type="evidence" value="ECO:0007669"/>
    <property type="project" value="UniProtKB-KW"/>
</dbReference>
<accession>A0A5N5P5F5</accession>
<dbReference type="PROSITE" id="PS50035">
    <property type="entry name" value="PLD"/>
    <property type="match status" value="1"/>
</dbReference>
<keyword evidence="13" id="KW-1185">Reference proteome</keyword>
<protein>
    <recommendedName>
        <fullName evidence="8">5'-3' exonuclease PLD3</fullName>
        <ecNumber evidence="7">3.1.16.1</ecNumber>
    </recommendedName>
    <alternativeName>
        <fullName evidence="9">Phospholipase D3</fullName>
    </alternativeName>
</protein>
<dbReference type="PANTHER" id="PTHR10185:SF16">
    <property type="entry name" value="5'-3' EXONUCLEASE PLD3"/>
    <property type="match status" value="1"/>
</dbReference>
<evidence type="ECO:0000256" key="4">
    <source>
        <dbReference type="ARBA" id="ARBA00035759"/>
    </source>
</evidence>
<dbReference type="Pfam" id="PF13091">
    <property type="entry name" value="PLDc_2"/>
    <property type="match status" value="1"/>
</dbReference>
<evidence type="ECO:0000256" key="8">
    <source>
        <dbReference type="ARBA" id="ARBA00039647"/>
    </source>
</evidence>
<evidence type="ECO:0000256" key="10">
    <source>
        <dbReference type="SAM" id="Phobius"/>
    </source>
</evidence>
<evidence type="ECO:0000256" key="2">
    <source>
        <dbReference type="ARBA" id="ARBA00022839"/>
    </source>
</evidence>
<keyword evidence="2" id="KW-0378">Hydrolase</keyword>
<evidence type="ECO:0000313" key="13">
    <source>
        <dbReference type="Proteomes" id="UP000327468"/>
    </source>
</evidence>
<evidence type="ECO:0000313" key="12">
    <source>
        <dbReference type="EMBL" id="KAB5575025.1"/>
    </source>
</evidence>
<organism evidence="12 13">
    <name type="scientific">Pangasianodon hypophthalmus</name>
    <name type="common">Striped catfish</name>
    <name type="synonym">Helicophagus hypophthalmus</name>
    <dbReference type="NCBI Taxonomy" id="310915"/>
    <lineage>
        <taxon>Eukaryota</taxon>
        <taxon>Metazoa</taxon>
        <taxon>Chordata</taxon>
        <taxon>Craniata</taxon>
        <taxon>Vertebrata</taxon>
        <taxon>Euteleostomi</taxon>
        <taxon>Actinopterygii</taxon>
        <taxon>Neopterygii</taxon>
        <taxon>Teleostei</taxon>
        <taxon>Ostariophysi</taxon>
        <taxon>Siluriformes</taxon>
        <taxon>Pangasiidae</taxon>
        <taxon>Pangasianodon</taxon>
    </lineage>
</organism>
<dbReference type="Gene3D" id="3.30.870.10">
    <property type="entry name" value="Endonuclease Chain A"/>
    <property type="match status" value="1"/>
</dbReference>
<dbReference type="EMBL" id="VFJC01000007">
    <property type="protein sequence ID" value="KAB5575025.1"/>
    <property type="molecule type" value="Genomic_DNA"/>
</dbReference>
<gene>
    <name evidence="12" type="ORF">PHYPO_G00215910</name>
</gene>
<comment type="catalytic activity">
    <reaction evidence="4">
        <text>Exonucleolytic cleavage in the 5'- to 3'-direction to yield nucleoside 3'-phosphates.</text>
        <dbReference type="EC" id="3.1.16.1"/>
    </reaction>
</comment>
<dbReference type="PANTHER" id="PTHR10185">
    <property type="entry name" value="PHOSPHOLIPASE D - RELATED"/>
    <property type="match status" value="1"/>
</dbReference>
<dbReference type="SMART" id="SM00155">
    <property type="entry name" value="PLDc"/>
    <property type="match status" value="1"/>
</dbReference>
<name>A0A5N5P5F5_PANHP</name>
<keyword evidence="3" id="KW-0443">Lipid metabolism</keyword>
<evidence type="ECO:0000259" key="11">
    <source>
        <dbReference type="PROSITE" id="PS50035"/>
    </source>
</evidence>
<evidence type="ECO:0000256" key="7">
    <source>
        <dbReference type="ARBA" id="ARBA00039059"/>
    </source>
</evidence>
<dbReference type="Proteomes" id="UP000327468">
    <property type="component" value="Chromosome 6"/>
</dbReference>
<keyword evidence="10" id="KW-0812">Transmembrane</keyword>
<dbReference type="GO" id="GO:0031902">
    <property type="term" value="C:late endosome membrane"/>
    <property type="evidence" value="ECO:0007669"/>
    <property type="project" value="UniProtKB-SubCell"/>
</dbReference>
<dbReference type="GO" id="GO:0031901">
    <property type="term" value="C:early endosome membrane"/>
    <property type="evidence" value="ECO:0007669"/>
    <property type="project" value="UniProtKB-SubCell"/>
</dbReference>
<dbReference type="GO" id="GO:0043202">
    <property type="term" value="C:lysosomal lumen"/>
    <property type="evidence" value="ECO:0007669"/>
    <property type="project" value="UniProtKB-SubCell"/>
</dbReference>
<proteinExistence type="predicted"/>
<evidence type="ECO:0000256" key="3">
    <source>
        <dbReference type="ARBA" id="ARBA00022963"/>
    </source>
</evidence>
<dbReference type="GO" id="GO:0004527">
    <property type="term" value="F:exonuclease activity"/>
    <property type="evidence" value="ECO:0007669"/>
    <property type="project" value="UniProtKB-KW"/>
</dbReference>
<sequence length="305" mass="34118">MSTSMKSGIAYEKMADVESSRGESLLKSQKYYRCILIITCLTAVLLMMFSFQTLLIPSILTSGLKKNAPITHTCSDTCRLVLLESIPVGVEFNSSVGHPSIYQAWRSLLSEAQSSLDIASFYWTLTNEDTHTHEPTAKLGEEIMQELVEISGKISVRIAVNAPQDSRPQRDIQMLIDAGADVRDVNMRDLTSGVLHTKFWVVDKKHIYIGSANMDWRSLTQVKELGAVVYDCKCLADDLGKYLKPIGSSVRARRYLLPGPANTLQPLTKTHQCSCKSTDQTLEFTCRVLLHLCVLRAELQIFRPL</sequence>
<feature type="domain" description="PLD phosphodiesterase" evidence="11">
    <location>
        <begin position="191"/>
        <end position="218"/>
    </location>
</feature>
<dbReference type="InterPro" id="IPR001736">
    <property type="entry name" value="PLipase_D/transphosphatidylase"/>
</dbReference>